<accession>A0A1M5Y4J6</accession>
<reference evidence="1 2" key="1">
    <citation type="submission" date="2016-11" db="EMBL/GenBank/DDBJ databases">
        <authorList>
            <person name="Jaros S."/>
            <person name="Januszkiewicz K."/>
            <person name="Wedrychowicz H."/>
        </authorList>
    </citation>
    <scope>NUCLEOTIDE SEQUENCE [LARGE SCALE GENOMIC DNA]</scope>
    <source>
        <strain evidence="1 2">DSM 29431</strain>
    </source>
</reference>
<keyword evidence="2" id="KW-1185">Reference proteome</keyword>
<dbReference type="AlphaFoldDB" id="A0A1M5Y4J6"/>
<name>A0A1M5Y4J6_9RHOB</name>
<proteinExistence type="predicted"/>
<gene>
    <name evidence="1" type="ORF">SAMN05443551_0082</name>
</gene>
<organism evidence="1 2">
    <name type="scientific">Marivita hallyeonensis</name>
    <dbReference type="NCBI Taxonomy" id="996342"/>
    <lineage>
        <taxon>Bacteria</taxon>
        <taxon>Pseudomonadati</taxon>
        <taxon>Pseudomonadota</taxon>
        <taxon>Alphaproteobacteria</taxon>
        <taxon>Rhodobacterales</taxon>
        <taxon>Roseobacteraceae</taxon>
        <taxon>Marivita</taxon>
    </lineage>
</organism>
<evidence type="ECO:0000313" key="2">
    <source>
        <dbReference type="Proteomes" id="UP000184221"/>
    </source>
</evidence>
<dbReference type="Proteomes" id="UP000184221">
    <property type="component" value="Unassembled WGS sequence"/>
</dbReference>
<protein>
    <submittedName>
        <fullName evidence="1">Uncharacterized protein</fullName>
    </submittedName>
</protein>
<evidence type="ECO:0000313" key="1">
    <source>
        <dbReference type="EMBL" id="SHI06991.1"/>
    </source>
</evidence>
<dbReference type="EMBL" id="FQXC01000011">
    <property type="protein sequence ID" value="SHI06991.1"/>
    <property type="molecule type" value="Genomic_DNA"/>
</dbReference>
<sequence>MANVAVLRGENRLRMRNFLSYSARWMWKSHKFGAKWGICRCYEAAFSLWK</sequence>